<dbReference type="PANTHER" id="PTHR42901:SF1">
    <property type="entry name" value="ALCOHOL DEHYDROGENASE"/>
    <property type="match status" value="1"/>
</dbReference>
<dbReference type="Proteomes" id="UP000646946">
    <property type="component" value="Unassembled WGS sequence"/>
</dbReference>
<reference evidence="3 4" key="1">
    <citation type="journal article" name="Nat. Commun.">
        <title>Undinarchaeota illuminate DPANN phylogeny and the impact of gene transfer on archaeal evolution.</title>
        <authorList>
            <person name="Dombrowski N."/>
            <person name="Williams T.A."/>
            <person name="Sun J."/>
            <person name="Woodcroft B.J."/>
            <person name="Lee J.H."/>
            <person name="Minh B.Q."/>
            <person name="Rinke C."/>
            <person name="Spang A."/>
        </authorList>
    </citation>
    <scope>NUCLEOTIDE SEQUENCE [LARGE SCALE GENOMIC DNA]</scope>
    <source>
        <strain evidence="3">MAG_bin1129</strain>
    </source>
</reference>
<name>A0A832URA2_9ARCH</name>
<dbReference type="CDD" id="cd05233">
    <property type="entry name" value="SDR_c"/>
    <property type="match status" value="1"/>
</dbReference>
<evidence type="ECO:0000256" key="1">
    <source>
        <dbReference type="ARBA" id="ARBA00006484"/>
    </source>
</evidence>
<dbReference type="SUPFAM" id="SSF51735">
    <property type="entry name" value="NAD(P)-binding Rossmann-fold domains"/>
    <property type="match status" value="1"/>
</dbReference>
<evidence type="ECO:0000313" key="3">
    <source>
        <dbReference type="EMBL" id="HIK00197.1"/>
    </source>
</evidence>
<protein>
    <submittedName>
        <fullName evidence="3">SDR family oxidoreductase</fullName>
    </submittedName>
</protein>
<evidence type="ECO:0000313" key="4">
    <source>
        <dbReference type="Proteomes" id="UP000646946"/>
    </source>
</evidence>
<dbReference type="EMBL" id="DVAB01000016">
    <property type="protein sequence ID" value="HIK00197.1"/>
    <property type="molecule type" value="Genomic_DNA"/>
</dbReference>
<accession>A0A832URA2</accession>
<organism evidence="3 4">
    <name type="scientific">Candidatus Naiadarchaeum limnaeum</name>
    <dbReference type="NCBI Taxonomy" id="2756139"/>
    <lineage>
        <taxon>Archaea</taxon>
        <taxon>Candidatus Undinarchaeota</taxon>
        <taxon>Candidatus Undinarchaeia</taxon>
        <taxon>Candidatus Naiadarchaeales</taxon>
        <taxon>Candidatus Naiadarchaeaceae</taxon>
        <taxon>Candidatus Naiadarchaeum</taxon>
    </lineage>
</organism>
<sequence length="278" mass="31935">MKTKTKNNKTVVIISITSDIGKGLAERYSRAGYNIVGTYRTKQLPKEISSLPNTQLFYCDISKKESIAKFANKYKKIGLKWDCFLSCVGVLEPIGKFFNCNFGAWSNSVHVNSVEQLRVLHALYPYRKKGRMADVAFFAGGGVNNPVKNYSAYTISKIMLIKMCEFLDDENNDLNVFILGPGWVKTKLLKQTLAHKKEAEDNYFRTLEFIKSRNGVSIDDIYSCIQWLRKRGKKVASGRNFSVVHDVWSGRKSRKLAKELKSDPNMYKLRRFKNDYLF</sequence>
<comment type="similarity">
    <text evidence="1">Belongs to the short-chain dehydrogenases/reductases (SDR) family.</text>
</comment>
<proteinExistence type="inferred from homology"/>
<dbReference type="Gene3D" id="3.40.50.720">
    <property type="entry name" value="NAD(P)-binding Rossmann-like Domain"/>
    <property type="match status" value="1"/>
</dbReference>
<gene>
    <name evidence="3" type="ORF">H1016_01520</name>
</gene>
<dbReference type="InterPro" id="IPR002347">
    <property type="entry name" value="SDR_fam"/>
</dbReference>
<dbReference type="InterPro" id="IPR036291">
    <property type="entry name" value="NAD(P)-bd_dom_sf"/>
</dbReference>
<keyword evidence="4" id="KW-1185">Reference proteome</keyword>
<dbReference type="PANTHER" id="PTHR42901">
    <property type="entry name" value="ALCOHOL DEHYDROGENASE"/>
    <property type="match status" value="1"/>
</dbReference>
<dbReference type="Pfam" id="PF13561">
    <property type="entry name" value="adh_short_C2"/>
    <property type="match status" value="1"/>
</dbReference>
<evidence type="ECO:0000256" key="2">
    <source>
        <dbReference type="ARBA" id="ARBA00023002"/>
    </source>
</evidence>
<keyword evidence="2" id="KW-0560">Oxidoreductase</keyword>
<comment type="caution">
    <text evidence="3">The sequence shown here is derived from an EMBL/GenBank/DDBJ whole genome shotgun (WGS) entry which is preliminary data.</text>
</comment>
<dbReference type="AlphaFoldDB" id="A0A832URA2"/>
<dbReference type="GO" id="GO:0016491">
    <property type="term" value="F:oxidoreductase activity"/>
    <property type="evidence" value="ECO:0007669"/>
    <property type="project" value="UniProtKB-KW"/>
</dbReference>